<dbReference type="InterPro" id="IPR029058">
    <property type="entry name" value="AB_hydrolase_fold"/>
</dbReference>
<evidence type="ECO:0008006" key="3">
    <source>
        <dbReference type="Google" id="ProtNLM"/>
    </source>
</evidence>
<evidence type="ECO:0000313" key="1">
    <source>
        <dbReference type="EMBL" id="OGG48896.1"/>
    </source>
</evidence>
<dbReference type="Gene3D" id="3.40.50.1820">
    <property type="entry name" value="alpha/beta hydrolase"/>
    <property type="match status" value="1"/>
</dbReference>
<dbReference type="EMBL" id="MFKU01000006">
    <property type="protein sequence ID" value="OGG48896.1"/>
    <property type="molecule type" value="Genomic_DNA"/>
</dbReference>
<organism evidence="1 2">
    <name type="scientific">Candidatus Kaiserbacteria bacterium RIFCSPHIGHO2_01_FULL_53_31</name>
    <dbReference type="NCBI Taxonomy" id="1798481"/>
    <lineage>
        <taxon>Bacteria</taxon>
        <taxon>Candidatus Kaiseribacteriota</taxon>
    </lineage>
</organism>
<dbReference type="SUPFAM" id="SSF53474">
    <property type="entry name" value="alpha/beta-Hydrolases"/>
    <property type="match status" value="1"/>
</dbReference>
<proteinExistence type="predicted"/>
<accession>A0A1F6CI26</accession>
<reference evidence="1 2" key="1">
    <citation type="journal article" date="2016" name="Nat. Commun.">
        <title>Thousands of microbial genomes shed light on interconnected biogeochemical processes in an aquifer system.</title>
        <authorList>
            <person name="Anantharaman K."/>
            <person name="Brown C.T."/>
            <person name="Hug L.A."/>
            <person name="Sharon I."/>
            <person name="Castelle C.J."/>
            <person name="Probst A.J."/>
            <person name="Thomas B.C."/>
            <person name="Singh A."/>
            <person name="Wilkins M.J."/>
            <person name="Karaoz U."/>
            <person name="Brodie E.L."/>
            <person name="Williams K.H."/>
            <person name="Hubbard S.S."/>
            <person name="Banfield J.F."/>
        </authorList>
    </citation>
    <scope>NUCLEOTIDE SEQUENCE [LARGE SCALE GENOMIC DNA]</scope>
</reference>
<evidence type="ECO:0000313" key="2">
    <source>
        <dbReference type="Proteomes" id="UP000178815"/>
    </source>
</evidence>
<comment type="caution">
    <text evidence="1">The sequence shown here is derived from an EMBL/GenBank/DDBJ whole genome shotgun (WGS) entry which is preliminary data.</text>
</comment>
<gene>
    <name evidence="1" type="ORF">A2678_02385</name>
</gene>
<dbReference type="STRING" id="1798481.A2678_02385"/>
<dbReference type="Proteomes" id="UP000178815">
    <property type="component" value="Unassembled WGS sequence"/>
</dbReference>
<name>A0A1F6CI26_9BACT</name>
<dbReference type="AlphaFoldDB" id="A0A1F6CI26"/>
<sequence>MAEKYNRKRSERRPVHLPQSEEEWLQLGKFEIEKITVEGREIRCALVRGPEHSPLVTMVGGIPRDPERRKKLPLINKLYGHLALKVLDQGESSLLYNQPSTGGSTGEWKEETFQSRTKVLVETSKYFYDHTSATNLSLVGTSAGAYMVVNALQQLEGLGIRVPRIALLSLAAFPKGIEDIAYGESFSRAIHEDWDISDSPVFPLLEKYVRNGGSVFMSFFEADDPPIPQHIQNFYKDFARRLSDTGADIRSTIIPGVAHNFRRIDISEGANAVDNDSIRTTTTVLANFLRQ</sequence>
<protein>
    <recommendedName>
        <fullName evidence="3">Peptidase S9 prolyl oligopeptidase catalytic domain-containing protein</fullName>
    </recommendedName>
</protein>